<keyword evidence="3" id="KW-1185">Reference proteome</keyword>
<dbReference type="Proteomes" id="UP000576969">
    <property type="component" value="Unassembled WGS sequence"/>
</dbReference>
<feature type="transmembrane region" description="Helical" evidence="1">
    <location>
        <begin position="284"/>
        <end position="304"/>
    </location>
</feature>
<feature type="transmembrane region" description="Helical" evidence="1">
    <location>
        <begin position="100"/>
        <end position="120"/>
    </location>
</feature>
<name>A0A7Y9GRE0_9MICO</name>
<keyword evidence="1" id="KW-1133">Transmembrane helix</keyword>
<dbReference type="RefSeq" id="WP_179491337.1">
    <property type="nucleotide sequence ID" value="NZ_JACCBV010000001.1"/>
</dbReference>
<proteinExistence type="predicted"/>
<keyword evidence="1" id="KW-0812">Transmembrane</keyword>
<dbReference type="EMBL" id="JACCBV010000001">
    <property type="protein sequence ID" value="NYE20996.1"/>
    <property type="molecule type" value="Genomic_DNA"/>
</dbReference>
<feature type="transmembrane region" description="Helical" evidence="1">
    <location>
        <begin position="251"/>
        <end position="272"/>
    </location>
</feature>
<evidence type="ECO:0000313" key="3">
    <source>
        <dbReference type="Proteomes" id="UP000576969"/>
    </source>
</evidence>
<dbReference type="InterPro" id="IPR002798">
    <property type="entry name" value="SpoIIM-like"/>
</dbReference>
<keyword evidence="1" id="KW-0472">Membrane</keyword>
<evidence type="ECO:0000313" key="2">
    <source>
        <dbReference type="EMBL" id="NYE20996.1"/>
    </source>
</evidence>
<dbReference type="PANTHER" id="PTHR35337">
    <property type="entry name" value="SLR1478 PROTEIN"/>
    <property type="match status" value="1"/>
</dbReference>
<organism evidence="2 3">
    <name type="scientific">Microbacterium immunditiarum</name>
    <dbReference type="NCBI Taxonomy" id="337480"/>
    <lineage>
        <taxon>Bacteria</taxon>
        <taxon>Bacillati</taxon>
        <taxon>Actinomycetota</taxon>
        <taxon>Actinomycetes</taxon>
        <taxon>Micrococcales</taxon>
        <taxon>Microbacteriaceae</taxon>
        <taxon>Microbacterium</taxon>
    </lineage>
</organism>
<sequence length="331" mass="35277">MDLDALAAARRAEWARLDELSRARRLAGAEVDELVTRYRAASADLADIKTSAGRTSHGDHVSTMLARARLRLTGAPENVLRQIPRFFVLQLPAALYRVRWTTLVIAVAFVAVTTVVAGWVSSDPALVASLGDRAQLEQYAENEFTDYYTENPAAVFAGTVWTNNAWIAAQCVLFGITGLWPIMVLVQNAVGVGTAAAVMIAFDRADVFVLYILPHGLLELTAVFVAAAAGLHIFWAWIAPGPRRRGEALAAAGRSLATVAIGLVIVLAVSGAIEGFVTGQPWPWPLKIGIGAGALALFLVYMLLVGGRAHRAGETGDLTEYETGTPTLTAG</sequence>
<dbReference type="PANTHER" id="PTHR35337:SF1">
    <property type="entry name" value="SLR1478 PROTEIN"/>
    <property type="match status" value="1"/>
</dbReference>
<reference evidence="2 3" key="1">
    <citation type="submission" date="2020-07" db="EMBL/GenBank/DDBJ databases">
        <title>Sequencing the genomes of 1000 actinobacteria strains.</title>
        <authorList>
            <person name="Klenk H.-P."/>
        </authorList>
    </citation>
    <scope>NUCLEOTIDE SEQUENCE [LARGE SCALE GENOMIC DNA]</scope>
    <source>
        <strain evidence="2 3">DSM 24662</strain>
    </source>
</reference>
<dbReference type="Pfam" id="PF01944">
    <property type="entry name" value="SpoIIM"/>
    <property type="match status" value="1"/>
</dbReference>
<evidence type="ECO:0000256" key="1">
    <source>
        <dbReference type="SAM" id="Phobius"/>
    </source>
</evidence>
<dbReference type="AlphaFoldDB" id="A0A7Y9GRE0"/>
<protein>
    <submittedName>
        <fullName evidence="2">Putative membrane protein SpoIIM required for sporulation</fullName>
    </submittedName>
</protein>
<accession>A0A7Y9GRE0</accession>
<feature type="transmembrane region" description="Helical" evidence="1">
    <location>
        <begin position="220"/>
        <end position="239"/>
    </location>
</feature>
<gene>
    <name evidence="2" type="ORF">BJ991_003024</name>
</gene>
<comment type="caution">
    <text evidence="2">The sequence shown here is derived from an EMBL/GenBank/DDBJ whole genome shotgun (WGS) entry which is preliminary data.</text>
</comment>